<protein>
    <submittedName>
        <fullName evidence="2">Uncharacterized protein</fullName>
    </submittedName>
</protein>
<dbReference type="Proteomes" id="UP000521943">
    <property type="component" value="Unassembled WGS sequence"/>
</dbReference>
<evidence type="ECO:0000256" key="1">
    <source>
        <dbReference type="SAM" id="MobiDB-lite"/>
    </source>
</evidence>
<comment type="caution">
    <text evidence="2">The sequence shown here is derived from an EMBL/GenBank/DDBJ whole genome shotgun (WGS) entry which is preliminary data.</text>
</comment>
<feature type="region of interest" description="Disordered" evidence="1">
    <location>
        <begin position="1"/>
        <end position="20"/>
    </location>
</feature>
<reference evidence="2 3" key="1">
    <citation type="submission" date="2020-07" db="EMBL/GenBank/DDBJ databases">
        <title>Comparative genomics of pyrophilous fungi reveals a link between fire events and developmental genes.</title>
        <authorList>
            <consortium name="DOE Joint Genome Institute"/>
            <person name="Steindorff A.S."/>
            <person name="Carver A."/>
            <person name="Calhoun S."/>
            <person name="Stillman K."/>
            <person name="Liu H."/>
            <person name="Lipzen A."/>
            <person name="Pangilinan J."/>
            <person name="Labutti K."/>
            <person name="Bruns T.D."/>
            <person name="Grigoriev I.V."/>
        </authorList>
    </citation>
    <scope>NUCLEOTIDE SEQUENCE [LARGE SCALE GENOMIC DNA]</scope>
    <source>
        <strain evidence="2 3">CBS 144469</strain>
    </source>
</reference>
<dbReference type="EMBL" id="JACGCI010000098">
    <property type="protein sequence ID" value="KAF6745891.1"/>
    <property type="molecule type" value="Genomic_DNA"/>
</dbReference>
<keyword evidence="3" id="KW-1185">Reference proteome</keyword>
<dbReference type="AlphaFoldDB" id="A0A8H6HHL6"/>
<evidence type="ECO:0000313" key="3">
    <source>
        <dbReference type="Proteomes" id="UP000521943"/>
    </source>
</evidence>
<organism evidence="2 3">
    <name type="scientific">Ephemerocybe angulata</name>
    <dbReference type="NCBI Taxonomy" id="980116"/>
    <lineage>
        <taxon>Eukaryota</taxon>
        <taxon>Fungi</taxon>
        <taxon>Dikarya</taxon>
        <taxon>Basidiomycota</taxon>
        <taxon>Agaricomycotina</taxon>
        <taxon>Agaricomycetes</taxon>
        <taxon>Agaricomycetidae</taxon>
        <taxon>Agaricales</taxon>
        <taxon>Agaricineae</taxon>
        <taxon>Psathyrellaceae</taxon>
        <taxon>Ephemerocybe</taxon>
    </lineage>
</organism>
<sequence length="200" mass="22980">MWRIISPAVQEAPPSSSGTYTAKELTEFPERRSNVIRHQNRDSAQDTETAVRKQRCDNLAQKKAKGAGYLKPDQRRLFFVDDPHCELILGTDNRVSCSACDRKIELGAPLGRHKWKQHIKSLGHRRNVGELVIARADYARRQQWFVEDPAVILLESDREIQCSLCNRKIKLHGRWGWTNWAIHLKRNGHQARAKASQPPS</sequence>
<evidence type="ECO:0000313" key="2">
    <source>
        <dbReference type="EMBL" id="KAF6745891.1"/>
    </source>
</evidence>
<accession>A0A8H6HHL6</accession>
<gene>
    <name evidence="2" type="ORF">DFP72DRAFT_855915</name>
</gene>
<proteinExistence type="predicted"/>
<name>A0A8H6HHL6_9AGAR</name>